<evidence type="ECO:0000313" key="2">
    <source>
        <dbReference type="Proteomes" id="UP000504636"/>
    </source>
</evidence>
<sequence>MKILDQLLGSTSIFATVVTQLKYRNIGLLGALLLLLWSLSPIGGQASLRVLDFGTSTSTYPQTIQFLDRNSSFNPRDYGDHRLEADGQTSIATMDALYVSALLSPLTTRTSPVDTWGNVKIPMLEHLSNLTKDAEGWQQVGTEDQTVFSSLIGVPQTAVPLDHQTTFSMETSYFALDCPVLVKDDDPREPRMSKIGAFQNGSVIPKSDWVGTLGYSWTLATPSFMYNSRANSSQLSQAYGNGTNMAPRKLYYSSADDGVDDKGNRINTYAECTMNTSYVEVRVSCDGKKCAATHMRPSTQPPVASAWTVADAGRERFFTDFATAVGGNSYEPTAVQRYIWGTVNPFNATKSGLALYKKDPKVFAIGFA</sequence>
<accession>A0A6A6YT29</accession>
<dbReference type="EMBL" id="MU003698">
    <property type="protein sequence ID" value="KAF2811718.1"/>
    <property type="molecule type" value="Genomic_DNA"/>
</dbReference>
<gene>
    <name evidence="1 3" type="ORF">BDZ99DRAFT_560049</name>
</gene>
<name>A0A6A6YT29_9PEZI</name>
<dbReference type="OrthoDB" id="3692311at2759"/>
<evidence type="ECO:0000313" key="3">
    <source>
        <dbReference type="RefSeq" id="XP_033578682.1"/>
    </source>
</evidence>
<proteinExistence type="predicted"/>
<dbReference type="GeneID" id="54468168"/>
<evidence type="ECO:0000313" key="1">
    <source>
        <dbReference type="EMBL" id="KAF2811718.1"/>
    </source>
</evidence>
<reference evidence="3" key="2">
    <citation type="submission" date="2020-04" db="EMBL/GenBank/DDBJ databases">
        <authorList>
            <consortium name="NCBI Genome Project"/>
        </authorList>
    </citation>
    <scope>NUCLEOTIDE SEQUENCE</scope>
    <source>
        <strain evidence="3">CBS 304.34</strain>
    </source>
</reference>
<dbReference type="Proteomes" id="UP000504636">
    <property type="component" value="Unplaced"/>
</dbReference>
<keyword evidence="2" id="KW-1185">Reference proteome</keyword>
<protein>
    <submittedName>
        <fullName evidence="1 3">Uncharacterized protein</fullName>
    </submittedName>
</protein>
<reference evidence="3" key="3">
    <citation type="submission" date="2025-04" db="UniProtKB">
        <authorList>
            <consortium name="RefSeq"/>
        </authorList>
    </citation>
    <scope>IDENTIFICATION</scope>
    <source>
        <strain evidence="3">CBS 304.34</strain>
    </source>
</reference>
<dbReference type="RefSeq" id="XP_033578682.1">
    <property type="nucleotide sequence ID" value="XM_033727275.1"/>
</dbReference>
<dbReference type="AlphaFoldDB" id="A0A6A6YT29"/>
<organism evidence="1">
    <name type="scientific">Mytilinidion resinicola</name>
    <dbReference type="NCBI Taxonomy" id="574789"/>
    <lineage>
        <taxon>Eukaryota</taxon>
        <taxon>Fungi</taxon>
        <taxon>Dikarya</taxon>
        <taxon>Ascomycota</taxon>
        <taxon>Pezizomycotina</taxon>
        <taxon>Dothideomycetes</taxon>
        <taxon>Pleosporomycetidae</taxon>
        <taxon>Mytilinidiales</taxon>
        <taxon>Mytilinidiaceae</taxon>
        <taxon>Mytilinidion</taxon>
    </lineage>
</organism>
<reference evidence="1 3" key="1">
    <citation type="journal article" date="2020" name="Stud. Mycol.">
        <title>101 Dothideomycetes genomes: a test case for predicting lifestyles and emergence of pathogens.</title>
        <authorList>
            <person name="Haridas S."/>
            <person name="Albert R."/>
            <person name="Binder M."/>
            <person name="Bloem J."/>
            <person name="Labutti K."/>
            <person name="Salamov A."/>
            <person name="Andreopoulos B."/>
            <person name="Baker S."/>
            <person name="Barry K."/>
            <person name="Bills G."/>
            <person name="Bluhm B."/>
            <person name="Cannon C."/>
            <person name="Castanera R."/>
            <person name="Culley D."/>
            <person name="Daum C."/>
            <person name="Ezra D."/>
            <person name="Gonzalez J."/>
            <person name="Henrissat B."/>
            <person name="Kuo A."/>
            <person name="Liang C."/>
            <person name="Lipzen A."/>
            <person name="Lutzoni F."/>
            <person name="Magnuson J."/>
            <person name="Mondo S."/>
            <person name="Nolan M."/>
            <person name="Ohm R."/>
            <person name="Pangilinan J."/>
            <person name="Park H.-J."/>
            <person name="Ramirez L."/>
            <person name="Alfaro M."/>
            <person name="Sun H."/>
            <person name="Tritt A."/>
            <person name="Yoshinaga Y."/>
            <person name="Zwiers L.-H."/>
            <person name="Turgeon B."/>
            <person name="Goodwin S."/>
            <person name="Spatafora J."/>
            <person name="Crous P."/>
            <person name="Grigoriev I."/>
        </authorList>
    </citation>
    <scope>NUCLEOTIDE SEQUENCE</scope>
    <source>
        <strain evidence="1 3">CBS 304.34</strain>
    </source>
</reference>